<feature type="domain" description="Signal transduction histidine kinase internal region" evidence="2">
    <location>
        <begin position="48"/>
        <end position="119"/>
    </location>
</feature>
<name>A0AAI8C6N3_9FLAO</name>
<keyword evidence="1" id="KW-0812">Transmembrane</keyword>
<keyword evidence="1" id="KW-1133">Transmembrane helix</keyword>
<reference evidence="3 4" key="1">
    <citation type="journal article" date="2016" name="J. Zhejiang Univ. Sci. B">
        <title>Antibiotic resistance mechanisms of Myroides sp.</title>
        <authorList>
            <person name="Hu S."/>
            <person name="Yuan S."/>
            <person name="Qu H."/>
            <person name="Jiang T."/>
            <person name="Zhou Y."/>
            <person name="Wang M."/>
            <person name="Ming D."/>
        </authorList>
    </citation>
    <scope>NUCLEOTIDE SEQUENCE [LARGE SCALE GENOMIC DNA]</scope>
    <source>
        <strain evidence="3 4">PR63039</strain>
    </source>
</reference>
<dbReference type="EMBL" id="CP013690">
    <property type="protein sequence ID" value="ALU27119.1"/>
    <property type="molecule type" value="Genomic_DNA"/>
</dbReference>
<keyword evidence="1" id="KW-0472">Membrane</keyword>
<accession>A0AAI8C6N3</accession>
<dbReference type="RefSeq" id="WP_058699564.1">
    <property type="nucleotide sequence ID" value="NZ_CP013690.1"/>
</dbReference>
<dbReference type="PANTHER" id="PTHR34220">
    <property type="entry name" value="SENSOR HISTIDINE KINASE YPDA"/>
    <property type="match status" value="1"/>
</dbReference>
<dbReference type="GO" id="GO:0000155">
    <property type="term" value="F:phosphorelay sensor kinase activity"/>
    <property type="evidence" value="ECO:0007669"/>
    <property type="project" value="InterPro"/>
</dbReference>
<dbReference type="InterPro" id="IPR036890">
    <property type="entry name" value="HATPase_C_sf"/>
</dbReference>
<protein>
    <submittedName>
        <fullName evidence="3">Histidine kinase</fullName>
    </submittedName>
</protein>
<evidence type="ECO:0000256" key="1">
    <source>
        <dbReference type="SAM" id="Phobius"/>
    </source>
</evidence>
<dbReference type="InterPro" id="IPR050640">
    <property type="entry name" value="Bact_2-comp_sensor_kinase"/>
</dbReference>
<dbReference type="AlphaFoldDB" id="A0AAI8C6N3"/>
<evidence type="ECO:0000259" key="2">
    <source>
        <dbReference type="Pfam" id="PF06580"/>
    </source>
</evidence>
<dbReference type="Pfam" id="PF06580">
    <property type="entry name" value="His_kinase"/>
    <property type="match status" value="1"/>
</dbReference>
<keyword evidence="3" id="KW-0808">Transferase</keyword>
<dbReference type="GO" id="GO:0016020">
    <property type="term" value="C:membrane"/>
    <property type="evidence" value="ECO:0007669"/>
    <property type="project" value="InterPro"/>
</dbReference>
<gene>
    <name evidence="3" type="ORF">AS202_13560</name>
</gene>
<keyword evidence="3" id="KW-0418">Kinase</keyword>
<proteinExistence type="predicted"/>
<feature type="transmembrane region" description="Helical" evidence="1">
    <location>
        <begin position="6"/>
        <end position="24"/>
    </location>
</feature>
<organism evidence="3 4">
    <name type="scientific">Myroides odoratimimus</name>
    <dbReference type="NCBI Taxonomy" id="76832"/>
    <lineage>
        <taxon>Bacteria</taxon>
        <taxon>Pseudomonadati</taxon>
        <taxon>Bacteroidota</taxon>
        <taxon>Flavobacteriia</taxon>
        <taxon>Flavobacteriales</taxon>
        <taxon>Flavobacteriaceae</taxon>
        <taxon>Myroides</taxon>
    </lineage>
</organism>
<dbReference type="PANTHER" id="PTHR34220:SF7">
    <property type="entry name" value="SENSOR HISTIDINE KINASE YPDA"/>
    <property type="match status" value="1"/>
</dbReference>
<dbReference type="Proteomes" id="UP000069030">
    <property type="component" value="Chromosome"/>
</dbReference>
<dbReference type="KEGG" id="mod:AS202_13560"/>
<dbReference type="Gene3D" id="3.30.565.10">
    <property type="entry name" value="Histidine kinase-like ATPase, C-terminal domain"/>
    <property type="match status" value="1"/>
</dbReference>
<evidence type="ECO:0000313" key="4">
    <source>
        <dbReference type="Proteomes" id="UP000069030"/>
    </source>
</evidence>
<sequence length="246" mass="28858">MKAFLVIIIFLLIVAIVCLVYLIVQNNKKRLELEKEKYLFDSKMRYLQLENLESRLDPHLFKNILNSIQSHAYQTYYALDKMAGVLDYILYDSQRKMVSLKEEHEFALRLIDINKIKLNPLFRLDIRSNIGEGEVFYTEELIAPLICVELIENAFKHADLASTDAFISILFKLKNGHFDLLVSNKKSRMKTLHKEKGGYGLTALNKRLELIYGNAYKLEKNEDDHIYSTHLKINLHDFKTKMHTTR</sequence>
<dbReference type="InterPro" id="IPR010559">
    <property type="entry name" value="Sig_transdc_His_kin_internal"/>
</dbReference>
<evidence type="ECO:0000313" key="3">
    <source>
        <dbReference type="EMBL" id="ALU27119.1"/>
    </source>
</evidence>